<evidence type="ECO:0000313" key="1">
    <source>
        <dbReference type="EMBL" id="OTG30986.1"/>
    </source>
</evidence>
<organism evidence="1 2">
    <name type="scientific">Helianthus annuus</name>
    <name type="common">Common sunflower</name>
    <dbReference type="NCBI Taxonomy" id="4232"/>
    <lineage>
        <taxon>Eukaryota</taxon>
        <taxon>Viridiplantae</taxon>
        <taxon>Streptophyta</taxon>
        <taxon>Embryophyta</taxon>
        <taxon>Tracheophyta</taxon>
        <taxon>Spermatophyta</taxon>
        <taxon>Magnoliopsida</taxon>
        <taxon>eudicotyledons</taxon>
        <taxon>Gunneridae</taxon>
        <taxon>Pentapetalae</taxon>
        <taxon>asterids</taxon>
        <taxon>campanulids</taxon>
        <taxon>Asterales</taxon>
        <taxon>Asteraceae</taxon>
        <taxon>Asteroideae</taxon>
        <taxon>Heliantheae alliance</taxon>
        <taxon>Heliantheae</taxon>
        <taxon>Helianthus</taxon>
    </lineage>
</organism>
<protein>
    <submittedName>
        <fullName evidence="1">Uncharacterized protein</fullName>
    </submittedName>
</protein>
<keyword evidence="2" id="KW-1185">Reference proteome</keyword>
<proteinExistence type="predicted"/>
<evidence type="ECO:0000313" key="2">
    <source>
        <dbReference type="Proteomes" id="UP000215914"/>
    </source>
</evidence>
<dbReference type="InParanoid" id="A0A251V791"/>
<dbReference type="AlphaFoldDB" id="A0A251V791"/>
<gene>
    <name evidence="1" type="ORF">HannXRQ_Chr03g0070481</name>
</gene>
<reference evidence="2" key="1">
    <citation type="journal article" date="2017" name="Nature">
        <title>The sunflower genome provides insights into oil metabolism, flowering and Asterid evolution.</title>
        <authorList>
            <person name="Badouin H."/>
            <person name="Gouzy J."/>
            <person name="Grassa C.J."/>
            <person name="Murat F."/>
            <person name="Staton S.E."/>
            <person name="Cottret L."/>
            <person name="Lelandais-Briere C."/>
            <person name="Owens G.L."/>
            <person name="Carrere S."/>
            <person name="Mayjonade B."/>
            <person name="Legrand L."/>
            <person name="Gill N."/>
            <person name="Kane N.C."/>
            <person name="Bowers J.E."/>
            <person name="Hubner S."/>
            <person name="Bellec A."/>
            <person name="Berard A."/>
            <person name="Berges H."/>
            <person name="Blanchet N."/>
            <person name="Boniface M.C."/>
            <person name="Brunel D."/>
            <person name="Catrice O."/>
            <person name="Chaidir N."/>
            <person name="Claudel C."/>
            <person name="Donnadieu C."/>
            <person name="Faraut T."/>
            <person name="Fievet G."/>
            <person name="Helmstetter N."/>
            <person name="King M."/>
            <person name="Knapp S.J."/>
            <person name="Lai Z."/>
            <person name="Le Paslier M.C."/>
            <person name="Lippi Y."/>
            <person name="Lorenzon L."/>
            <person name="Mandel J.R."/>
            <person name="Marage G."/>
            <person name="Marchand G."/>
            <person name="Marquand E."/>
            <person name="Bret-Mestries E."/>
            <person name="Morien E."/>
            <person name="Nambeesan S."/>
            <person name="Nguyen T."/>
            <person name="Pegot-Espagnet P."/>
            <person name="Pouilly N."/>
            <person name="Raftis F."/>
            <person name="Sallet E."/>
            <person name="Schiex T."/>
            <person name="Thomas J."/>
            <person name="Vandecasteele C."/>
            <person name="Vares D."/>
            <person name="Vear F."/>
            <person name="Vautrin S."/>
            <person name="Crespi M."/>
            <person name="Mangin B."/>
            <person name="Burke J.M."/>
            <person name="Salse J."/>
            <person name="Munos S."/>
            <person name="Vincourt P."/>
            <person name="Rieseberg L.H."/>
            <person name="Langlade N.B."/>
        </authorList>
    </citation>
    <scope>NUCLEOTIDE SEQUENCE [LARGE SCALE GENOMIC DNA]</scope>
    <source>
        <strain evidence="2">cv. SF193</strain>
    </source>
</reference>
<name>A0A251V791_HELAN</name>
<accession>A0A251V791</accession>
<dbReference type="Proteomes" id="UP000215914">
    <property type="component" value="Chromosome 3"/>
</dbReference>
<sequence>MVEQRCCLSTLHTPHRARRGRQRCHATSDFTDGQASLHRILLVVKLVGSVNEPKLVRLAHGSNLYVCGLTRRTTKSLLLKLFIWKNHDLFFLFVDYMVWN</sequence>
<dbReference type="EMBL" id="CM007892">
    <property type="protein sequence ID" value="OTG30986.1"/>
    <property type="molecule type" value="Genomic_DNA"/>
</dbReference>